<reference evidence="2" key="2">
    <citation type="submission" date="2015-01" db="EMBL/GenBank/DDBJ databases">
        <title>Evolutionary Origins and Diversification of the Mycorrhizal Mutualists.</title>
        <authorList>
            <consortium name="DOE Joint Genome Institute"/>
            <consortium name="Mycorrhizal Genomics Consortium"/>
            <person name="Kohler A."/>
            <person name="Kuo A."/>
            <person name="Nagy L.G."/>
            <person name="Floudas D."/>
            <person name="Copeland A."/>
            <person name="Barry K.W."/>
            <person name="Cichocki N."/>
            <person name="Veneault-Fourrey C."/>
            <person name="LaButti K."/>
            <person name="Lindquist E.A."/>
            <person name="Lipzen A."/>
            <person name="Lundell T."/>
            <person name="Morin E."/>
            <person name="Murat C."/>
            <person name="Riley R."/>
            <person name="Ohm R."/>
            <person name="Sun H."/>
            <person name="Tunlid A."/>
            <person name="Henrissat B."/>
            <person name="Grigoriev I.V."/>
            <person name="Hibbett D.S."/>
            <person name="Martin F."/>
        </authorList>
    </citation>
    <scope>NUCLEOTIDE SEQUENCE [LARGE SCALE GENOMIC DNA]</scope>
    <source>
        <strain evidence="2">Foug A</strain>
    </source>
</reference>
<sequence length="112" mass="12654">SVVDSTLIQGFSISGAVQTALQHAGNLGKHSNIILLMWEFPVIIVKKFIWTDRYVRPWGYHLPVQCPQCGSLQKWASGFCKQTYTFECRYSLCGQGCRAYSPFTQSIFLLNA</sequence>
<evidence type="ECO:0000313" key="2">
    <source>
        <dbReference type="Proteomes" id="UP000053989"/>
    </source>
</evidence>
<reference evidence="1 2" key="1">
    <citation type="submission" date="2014-04" db="EMBL/GenBank/DDBJ databases">
        <authorList>
            <consortium name="DOE Joint Genome Institute"/>
            <person name="Kuo A."/>
            <person name="Kohler A."/>
            <person name="Nagy L.G."/>
            <person name="Floudas D."/>
            <person name="Copeland A."/>
            <person name="Barry K.W."/>
            <person name="Cichocki N."/>
            <person name="Veneault-Fourrey C."/>
            <person name="LaButti K."/>
            <person name="Lindquist E.A."/>
            <person name="Lipzen A."/>
            <person name="Lundell T."/>
            <person name="Morin E."/>
            <person name="Murat C."/>
            <person name="Sun H."/>
            <person name="Tunlid A."/>
            <person name="Henrissat B."/>
            <person name="Grigoriev I.V."/>
            <person name="Hibbett D.S."/>
            <person name="Martin F."/>
            <person name="Nordberg H.P."/>
            <person name="Cantor M.N."/>
            <person name="Hua S.X."/>
        </authorList>
    </citation>
    <scope>NUCLEOTIDE SEQUENCE [LARGE SCALE GENOMIC DNA]</scope>
    <source>
        <strain evidence="1 2">Foug A</strain>
    </source>
</reference>
<gene>
    <name evidence="1" type="ORF">SCLCIDRAFT_125572</name>
</gene>
<organism evidence="1 2">
    <name type="scientific">Scleroderma citrinum Foug A</name>
    <dbReference type="NCBI Taxonomy" id="1036808"/>
    <lineage>
        <taxon>Eukaryota</taxon>
        <taxon>Fungi</taxon>
        <taxon>Dikarya</taxon>
        <taxon>Basidiomycota</taxon>
        <taxon>Agaricomycotina</taxon>
        <taxon>Agaricomycetes</taxon>
        <taxon>Agaricomycetidae</taxon>
        <taxon>Boletales</taxon>
        <taxon>Sclerodermatineae</taxon>
        <taxon>Sclerodermataceae</taxon>
        <taxon>Scleroderma</taxon>
    </lineage>
</organism>
<dbReference type="EMBL" id="KN822070">
    <property type="protein sequence ID" value="KIM59756.1"/>
    <property type="molecule type" value="Genomic_DNA"/>
</dbReference>
<proteinExistence type="predicted"/>
<dbReference type="OrthoDB" id="2693558at2759"/>
<feature type="non-terminal residue" evidence="1">
    <location>
        <position position="1"/>
    </location>
</feature>
<dbReference type="Proteomes" id="UP000053989">
    <property type="component" value="Unassembled WGS sequence"/>
</dbReference>
<protein>
    <submittedName>
        <fullName evidence="1">Uncharacterized protein</fullName>
    </submittedName>
</protein>
<dbReference type="AlphaFoldDB" id="A0A0C3DUY8"/>
<accession>A0A0C3DUY8</accession>
<dbReference type="STRING" id="1036808.A0A0C3DUY8"/>
<name>A0A0C3DUY8_9AGAM</name>
<keyword evidence="2" id="KW-1185">Reference proteome</keyword>
<evidence type="ECO:0000313" key="1">
    <source>
        <dbReference type="EMBL" id="KIM59756.1"/>
    </source>
</evidence>
<dbReference type="HOGENOM" id="CLU_2151856_0_0_1"/>
<dbReference type="InParanoid" id="A0A0C3DUY8"/>